<dbReference type="AlphaFoldDB" id="A0A9D1GMH9"/>
<dbReference type="EMBL" id="DVLC01000063">
    <property type="protein sequence ID" value="HIT46861.1"/>
    <property type="molecule type" value="Genomic_DNA"/>
</dbReference>
<keyword evidence="1" id="KW-0175">Coiled coil</keyword>
<accession>A0A9D1GMH9</accession>
<proteinExistence type="predicted"/>
<name>A0A9D1GMH9_9BACT</name>
<keyword evidence="2" id="KW-0812">Transmembrane</keyword>
<keyword evidence="2" id="KW-1133">Transmembrane helix</keyword>
<comment type="caution">
    <text evidence="3">The sequence shown here is derived from an EMBL/GenBank/DDBJ whole genome shotgun (WGS) entry which is preliminary data.</text>
</comment>
<evidence type="ECO:0000313" key="4">
    <source>
        <dbReference type="Proteomes" id="UP000886881"/>
    </source>
</evidence>
<evidence type="ECO:0000313" key="3">
    <source>
        <dbReference type="EMBL" id="HIT46861.1"/>
    </source>
</evidence>
<evidence type="ECO:0000256" key="1">
    <source>
        <dbReference type="SAM" id="Coils"/>
    </source>
</evidence>
<organism evidence="3 4">
    <name type="scientific">Candidatus Cryptobacteroides merdipullorum</name>
    <dbReference type="NCBI Taxonomy" id="2840771"/>
    <lineage>
        <taxon>Bacteria</taxon>
        <taxon>Pseudomonadati</taxon>
        <taxon>Bacteroidota</taxon>
        <taxon>Bacteroidia</taxon>
        <taxon>Bacteroidales</taxon>
        <taxon>Candidatus Cryptobacteroides</taxon>
    </lineage>
</organism>
<sequence>MRLFSKLHRKIRAMRLSLKAKLVLSLLSVVAILLVSSVISVMEYSRMSNYVSELIADDISSINVANRLADMSNNYNLEILEAIGEGSSGRLPDFDDEYFKTNCERLRMSHTINQAYPMADSVMYSYAAYMLTSLEFESVVQSDFIDNRAWYFGRLQPRFDRLQSDIDNLTRAIYEDLQENSATFDRGFYRSIIPGIVAVGVGLMLVLMLMFFILSYYVNPLYRMLEGLSAYRSSDKKYTVSFEGDDQLVELNDGISELAGENQQLRRRVRDLRKK</sequence>
<protein>
    <recommendedName>
        <fullName evidence="5">HAMP domain-containing protein</fullName>
    </recommendedName>
</protein>
<feature type="transmembrane region" description="Helical" evidence="2">
    <location>
        <begin position="192"/>
        <end position="218"/>
    </location>
</feature>
<evidence type="ECO:0008006" key="5">
    <source>
        <dbReference type="Google" id="ProtNLM"/>
    </source>
</evidence>
<feature type="coiled-coil region" evidence="1">
    <location>
        <begin position="248"/>
        <end position="275"/>
    </location>
</feature>
<keyword evidence="2" id="KW-0472">Membrane</keyword>
<dbReference type="Proteomes" id="UP000886881">
    <property type="component" value="Unassembled WGS sequence"/>
</dbReference>
<reference evidence="3" key="1">
    <citation type="submission" date="2020-10" db="EMBL/GenBank/DDBJ databases">
        <authorList>
            <person name="Gilroy R."/>
        </authorList>
    </citation>
    <scope>NUCLEOTIDE SEQUENCE</scope>
    <source>
        <strain evidence="3">ChiHecec2B26-709</strain>
    </source>
</reference>
<reference evidence="3" key="2">
    <citation type="journal article" date="2021" name="PeerJ">
        <title>Extensive microbial diversity within the chicken gut microbiome revealed by metagenomics and culture.</title>
        <authorList>
            <person name="Gilroy R."/>
            <person name="Ravi A."/>
            <person name="Getino M."/>
            <person name="Pursley I."/>
            <person name="Horton D.L."/>
            <person name="Alikhan N.F."/>
            <person name="Baker D."/>
            <person name="Gharbi K."/>
            <person name="Hall N."/>
            <person name="Watson M."/>
            <person name="Adriaenssens E.M."/>
            <person name="Foster-Nyarko E."/>
            <person name="Jarju S."/>
            <person name="Secka A."/>
            <person name="Antonio M."/>
            <person name="Oren A."/>
            <person name="Chaudhuri R.R."/>
            <person name="La Ragione R."/>
            <person name="Hildebrand F."/>
            <person name="Pallen M.J."/>
        </authorList>
    </citation>
    <scope>NUCLEOTIDE SEQUENCE</scope>
    <source>
        <strain evidence="3">ChiHecec2B26-709</strain>
    </source>
</reference>
<gene>
    <name evidence="3" type="ORF">IAC35_03275</name>
</gene>
<evidence type="ECO:0000256" key="2">
    <source>
        <dbReference type="SAM" id="Phobius"/>
    </source>
</evidence>